<dbReference type="eggNOG" id="COG0625">
    <property type="taxonomic scope" value="Bacteria"/>
</dbReference>
<accession>A0A062VAZ2</accession>
<reference evidence="3 4" key="1">
    <citation type="journal article" date="2014" name="Antonie Van Leeuwenhoek">
        <title>Hyphomonas beringensis sp. nov. and Hyphomonas chukchiensis sp. nov., isolated from surface seawater of the Bering Sea and Chukchi Sea.</title>
        <authorList>
            <person name="Li C."/>
            <person name="Lai Q."/>
            <person name="Li G."/>
            <person name="Dong C."/>
            <person name="Wang J."/>
            <person name="Liao Y."/>
            <person name="Shao Z."/>
        </authorList>
    </citation>
    <scope>NUCLEOTIDE SEQUENCE [LARGE SCALE GENOMIC DNA]</scope>
    <source>
        <strain evidence="3 4">PS728</strain>
    </source>
</reference>
<feature type="domain" description="GST C-terminal" evidence="2">
    <location>
        <begin position="85"/>
        <end position="214"/>
    </location>
</feature>
<dbReference type="SUPFAM" id="SSF47616">
    <property type="entry name" value="GST C-terminal domain-like"/>
    <property type="match status" value="1"/>
</dbReference>
<evidence type="ECO:0000313" key="4">
    <source>
        <dbReference type="Proteomes" id="UP000027100"/>
    </source>
</evidence>
<dbReference type="STRING" id="1280954.HPO_04165"/>
<dbReference type="PROSITE" id="PS50404">
    <property type="entry name" value="GST_NTER"/>
    <property type="match status" value="1"/>
</dbReference>
<protein>
    <submittedName>
        <fullName evidence="3">Glutathione S-transferase</fullName>
    </submittedName>
</protein>
<evidence type="ECO:0000259" key="1">
    <source>
        <dbReference type="PROSITE" id="PS50404"/>
    </source>
</evidence>
<dbReference type="Pfam" id="PF00043">
    <property type="entry name" value="GST_C"/>
    <property type="match status" value="1"/>
</dbReference>
<dbReference type="PATRIC" id="fig|1280954.3.peg.845"/>
<dbReference type="Proteomes" id="UP000027100">
    <property type="component" value="Unassembled WGS sequence"/>
</dbReference>
<dbReference type="SUPFAM" id="SSF52833">
    <property type="entry name" value="Thioredoxin-like"/>
    <property type="match status" value="1"/>
</dbReference>
<dbReference type="InterPro" id="IPR036282">
    <property type="entry name" value="Glutathione-S-Trfase_C_sf"/>
</dbReference>
<dbReference type="InterPro" id="IPR040079">
    <property type="entry name" value="Glutathione_S-Trfase"/>
</dbReference>
<dbReference type="Gene3D" id="3.40.30.10">
    <property type="entry name" value="Glutaredoxin"/>
    <property type="match status" value="1"/>
</dbReference>
<keyword evidence="3" id="KW-0808">Transferase</keyword>
<dbReference type="PANTHER" id="PTHR44051:SF8">
    <property type="entry name" value="GLUTATHIONE S-TRANSFERASE GSTA"/>
    <property type="match status" value="1"/>
</dbReference>
<dbReference type="InterPro" id="IPR004046">
    <property type="entry name" value="GST_C"/>
</dbReference>
<dbReference type="PROSITE" id="PS50405">
    <property type="entry name" value="GST_CTER"/>
    <property type="match status" value="1"/>
</dbReference>
<name>A0A062VAZ2_9PROT</name>
<dbReference type="InterPro" id="IPR036249">
    <property type="entry name" value="Thioredoxin-like_sf"/>
</dbReference>
<sequence>MYHWPLDPAGRMVRLVLAEKGEPFEAVPSRPWAPELDIASIAPGAVAPAVVSTHGTSPRFAACGTRAICEHFEEVRPVPALLPDDLSERAEARRLWAWVEAGMEEVTDNLLSERVTQWTHRGRQPDSDRLRRGAHALRGRLTYLNALTETRGNLAGRHLSLADLAAAAHLSAYDYFGDVQWEAVPDLKAWYMRIKSRPSFRPLLADRLEAARPVSYYAELDF</sequence>
<feature type="domain" description="GST N-terminal" evidence="1">
    <location>
        <begin position="1"/>
        <end position="80"/>
    </location>
</feature>
<dbReference type="Pfam" id="PF13409">
    <property type="entry name" value="GST_N_2"/>
    <property type="match status" value="1"/>
</dbReference>
<dbReference type="GO" id="GO:0016740">
    <property type="term" value="F:transferase activity"/>
    <property type="evidence" value="ECO:0007669"/>
    <property type="project" value="UniProtKB-KW"/>
</dbReference>
<evidence type="ECO:0000259" key="2">
    <source>
        <dbReference type="PROSITE" id="PS50405"/>
    </source>
</evidence>
<comment type="caution">
    <text evidence="3">The sequence shown here is derived from an EMBL/GenBank/DDBJ whole genome shotgun (WGS) entry which is preliminary data.</text>
</comment>
<dbReference type="Gene3D" id="1.20.1050.10">
    <property type="match status" value="1"/>
</dbReference>
<organism evidence="3 4">
    <name type="scientific">Hyphomonas polymorpha PS728</name>
    <dbReference type="NCBI Taxonomy" id="1280954"/>
    <lineage>
        <taxon>Bacteria</taxon>
        <taxon>Pseudomonadati</taxon>
        <taxon>Pseudomonadota</taxon>
        <taxon>Alphaproteobacteria</taxon>
        <taxon>Hyphomonadales</taxon>
        <taxon>Hyphomonadaceae</taxon>
        <taxon>Hyphomonas</taxon>
    </lineage>
</organism>
<dbReference type="EMBL" id="ARYM01000004">
    <property type="protein sequence ID" value="KCZ99552.1"/>
    <property type="molecule type" value="Genomic_DNA"/>
</dbReference>
<dbReference type="SFLD" id="SFLDS00019">
    <property type="entry name" value="Glutathione_Transferase_(cytos"/>
    <property type="match status" value="1"/>
</dbReference>
<dbReference type="InterPro" id="IPR010987">
    <property type="entry name" value="Glutathione-S-Trfase_C-like"/>
</dbReference>
<dbReference type="InterPro" id="IPR004045">
    <property type="entry name" value="Glutathione_S-Trfase_N"/>
</dbReference>
<dbReference type="PANTHER" id="PTHR44051">
    <property type="entry name" value="GLUTATHIONE S-TRANSFERASE-RELATED"/>
    <property type="match status" value="1"/>
</dbReference>
<dbReference type="AlphaFoldDB" id="A0A062VAZ2"/>
<proteinExistence type="predicted"/>
<dbReference type="CDD" id="cd00570">
    <property type="entry name" value="GST_N_family"/>
    <property type="match status" value="1"/>
</dbReference>
<evidence type="ECO:0000313" key="3">
    <source>
        <dbReference type="EMBL" id="KCZ99552.1"/>
    </source>
</evidence>
<gene>
    <name evidence="3" type="ORF">HPO_04165</name>
</gene>
<keyword evidence="4" id="KW-1185">Reference proteome</keyword>